<dbReference type="PROSITE" id="PS01124">
    <property type="entry name" value="HTH_ARAC_FAMILY_2"/>
    <property type="match status" value="1"/>
</dbReference>
<dbReference type="PRINTS" id="PR00032">
    <property type="entry name" value="HTHARAC"/>
</dbReference>
<name>A0A5B9QHJ3_9BACT</name>
<dbReference type="PROSITE" id="PS00041">
    <property type="entry name" value="HTH_ARAC_FAMILY_1"/>
    <property type="match status" value="1"/>
</dbReference>
<reference evidence="5 6" key="1">
    <citation type="submission" date="2019-08" db="EMBL/GenBank/DDBJ databases">
        <title>Deep-cultivation of Planctomycetes and their phenomic and genomic characterization uncovers novel biology.</title>
        <authorList>
            <person name="Wiegand S."/>
            <person name="Jogler M."/>
            <person name="Boedeker C."/>
            <person name="Pinto D."/>
            <person name="Vollmers J."/>
            <person name="Rivas-Marin E."/>
            <person name="Kohn T."/>
            <person name="Peeters S.H."/>
            <person name="Heuer A."/>
            <person name="Rast P."/>
            <person name="Oberbeckmann S."/>
            <person name="Bunk B."/>
            <person name="Jeske O."/>
            <person name="Meyerdierks A."/>
            <person name="Storesund J.E."/>
            <person name="Kallscheuer N."/>
            <person name="Luecker S."/>
            <person name="Lage O.M."/>
            <person name="Pohl T."/>
            <person name="Merkel B.J."/>
            <person name="Hornburger P."/>
            <person name="Mueller R.-W."/>
            <person name="Bruemmer F."/>
            <person name="Labrenz M."/>
            <person name="Spormann A.M."/>
            <person name="Op den Camp H."/>
            <person name="Overmann J."/>
            <person name="Amann R."/>
            <person name="Jetten M.S.M."/>
            <person name="Mascher T."/>
            <person name="Medema M.H."/>
            <person name="Devos D.P."/>
            <person name="Kaster A.-K."/>
            <person name="Ovreas L."/>
            <person name="Rohde M."/>
            <person name="Galperin M.Y."/>
            <person name="Jogler C."/>
        </authorList>
    </citation>
    <scope>NUCLEOTIDE SEQUENCE [LARGE SCALE GENOMIC DNA]</scope>
    <source>
        <strain evidence="5 6">Pr1d</strain>
    </source>
</reference>
<evidence type="ECO:0000259" key="4">
    <source>
        <dbReference type="PROSITE" id="PS01124"/>
    </source>
</evidence>
<dbReference type="Pfam" id="PF12833">
    <property type="entry name" value="HTH_18"/>
    <property type="match status" value="1"/>
</dbReference>
<evidence type="ECO:0000313" key="5">
    <source>
        <dbReference type="EMBL" id="QEG36446.1"/>
    </source>
</evidence>
<evidence type="ECO:0000256" key="3">
    <source>
        <dbReference type="ARBA" id="ARBA00023163"/>
    </source>
</evidence>
<keyword evidence="2" id="KW-0238">DNA-binding</keyword>
<protein>
    <submittedName>
        <fullName evidence="5">Transposon Tn10 TetD protein</fullName>
    </submittedName>
</protein>
<dbReference type="InterPro" id="IPR050204">
    <property type="entry name" value="AraC_XylS_family_regulators"/>
</dbReference>
<dbReference type="AlphaFoldDB" id="A0A5B9QHJ3"/>
<dbReference type="EMBL" id="CP042913">
    <property type="protein sequence ID" value="QEG36446.1"/>
    <property type="molecule type" value="Genomic_DNA"/>
</dbReference>
<dbReference type="InterPro" id="IPR018060">
    <property type="entry name" value="HTH_AraC"/>
</dbReference>
<dbReference type="KEGG" id="bgok:Pr1d_37600"/>
<dbReference type="Gene3D" id="1.10.10.60">
    <property type="entry name" value="Homeodomain-like"/>
    <property type="match status" value="1"/>
</dbReference>
<dbReference type="PANTHER" id="PTHR46796">
    <property type="entry name" value="HTH-TYPE TRANSCRIPTIONAL ACTIVATOR RHAS-RELATED"/>
    <property type="match status" value="1"/>
</dbReference>
<dbReference type="InterPro" id="IPR018062">
    <property type="entry name" value="HTH_AraC-typ_CS"/>
</dbReference>
<keyword evidence="3" id="KW-0804">Transcription</keyword>
<feature type="domain" description="HTH araC/xylS-type" evidence="4">
    <location>
        <begin position="90"/>
        <end position="189"/>
    </location>
</feature>
<gene>
    <name evidence="5" type="primary">tetD</name>
    <name evidence="5" type="ORF">Pr1d_37600</name>
</gene>
<dbReference type="InterPro" id="IPR020449">
    <property type="entry name" value="Tscrpt_reg_AraC-type_HTH"/>
</dbReference>
<evidence type="ECO:0000313" key="6">
    <source>
        <dbReference type="Proteomes" id="UP000323917"/>
    </source>
</evidence>
<accession>A0A5B9QHJ3</accession>
<dbReference type="OrthoDB" id="6003540at2"/>
<keyword evidence="6" id="KW-1185">Reference proteome</keyword>
<evidence type="ECO:0000256" key="2">
    <source>
        <dbReference type="ARBA" id="ARBA00023125"/>
    </source>
</evidence>
<sequence length="205" mass="23200">MLENSCTQADADDALKVVRLLKTRSGEALVWEQVEKVLLSEDGSSDSEESTDSLASREYESAQANPCCCSHSVADEDGHSLVRYDDDRLHKALLFIHRHLDESIRVQDITREVCVSRRWLEYAFRAAFGITPFQYLRCVRLELARLQLIREPQSKVHQIAMNTGFSSARQFTMTFRQYFGYSPSVCRSQGDGEFSAGYGPLAEAC</sequence>
<organism evidence="5 6">
    <name type="scientific">Bythopirellula goksoeyrii</name>
    <dbReference type="NCBI Taxonomy" id="1400387"/>
    <lineage>
        <taxon>Bacteria</taxon>
        <taxon>Pseudomonadati</taxon>
        <taxon>Planctomycetota</taxon>
        <taxon>Planctomycetia</taxon>
        <taxon>Pirellulales</taxon>
        <taxon>Lacipirellulaceae</taxon>
        <taxon>Bythopirellula</taxon>
    </lineage>
</organism>
<dbReference type="SMART" id="SM00342">
    <property type="entry name" value="HTH_ARAC"/>
    <property type="match status" value="1"/>
</dbReference>
<dbReference type="RefSeq" id="WP_148074786.1">
    <property type="nucleotide sequence ID" value="NZ_CP042913.1"/>
</dbReference>
<dbReference type="GO" id="GO:0043565">
    <property type="term" value="F:sequence-specific DNA binding"/>
    <property type="evidence" value="ECO:0007669"/>
    <property type="project" value="InterPro"/>
</dbReference>
<keyword evidence="1" id="KW-0805">Transcription regulation</keyword>
<dbReference type="Proteomes" id="UP000323917">
    <property type="component" value="Chromosome"/>
</dbReference>
<dbReference type="SUPFAM" id="SSF46689">
    <property type="entry name" value="Homeodomain-like"/>
    <property type="match status" value="2"/>
</dbReference>
<dbReference type="GO" id="GO:0003700">
    <property type="term" value="F:DNA-binding transcription factor activity"/>
    <property type="evidence" value="ECO:0007669"/>
    <property type="project" value="InterPro"/>
</dbReference>
<evidence type="ECO:0000256" key="1">
    <source>
        <dbReference type="ARBA" id="ARBA00023015"/>
    </source>
</evidence>
<proteinExistence type="predicted"/>
<dbReference type="PANTHER" id="PTHR46796:SF13">
    <property type="entry name" value="HTH-TYPE TRANSCRIPTIONAL ACTIVATOR RHAS"/>
    <property type="match status" value="1"/>
</dbReference>
<dbReference type="InterPro" id="IPR009057">
    <property type="entry name" value="Homeodomain-like_sf"/>
</dbReference>